<evidence type="ECO:0000256" key="1">
    <source>
        <dbReference type="SAM" id="MobiDB-lite"/>
    </source>
</evidence>
<evidence type="ECO:0008006" key="4">
    <source>
        <dbReference type="Google" id="ProtNLM"/>
    </source>
</evidence>
<protein>
    <recommendedName>
        <fullName evidence="4">Proteasome assembly chaperone 3</fullName>
    </recommendedName>
</protein>
<dbReference type="GO" id="GO:0043248">
    <property type="term" value="P:proteasome assembly"/>
    <property type="evidence" value="ECO:0007669"/>
    <property type="project" value="InterPro"/>
</dbReference>
<reference evidence="2 3" key="1">
    <citation type="journal article" date="2011" name="PLoS Genet.">
        <title>Comparative genomic analysis of human fungal pathogens causing paracoccidioidomycosis.</title>
        <authorList>
            <person name="Desjardins C.A."/>
            <person name="Champion M.D."/>
            <person name="Holder J.W."/>
            <person name="Muszewska A."/>
            <person name="Goldberg J."/>
            <person name="Bailao A.M."/>
            <person name="Brigido M.M."/>
            <person name="Ferreira M.E."/>
            <person name="Garcia A.M."/>
            <person name="Grynberg M."/>
            <person name="Gujja S."/>
            <person name="Heiman D.I."/>
            <person name="Henn M.R."/>
            <person name="Kodira C.D."/>
            <person name="Leon-Narvaez H."/>
            <person name="Longo L.V."/>
            <person name="Ma L.J."/>
            <person name="Malavazi I."/>
            <person name="Matsuo A.L."/>
            <person name="Morais F.V."/>
            <person name="Pereira M."/>
            <person name="Rodriguez-Brito S."/>
            <person name="Sakthikumar S."/>
            <person name="Salem-Izacc S.M."/>
            <person name="Sykes S.M."/>
            <person name="Teixeira M.M."/>
            <person name="Vallejo M.C."/>
            <person name="Walter M.E."/>
            <person name="Yandava C."/>
            <person name="Young S."/>
            <person name="Zeng Q."/>
            <person name="Zucker J."/>
            <person name="Felipe M.S."/>
            <person name="Goldman G.H."/>
            <person name="Haas B.J."/>
            <person name="McEwen J.G."/>
            <person name="Nino-Vega G."/>
            <person name="Puccia R."/>
            <person name="San-Blas G."/>
            <person name="Soares C.M."/>
            <person name="Birren B.W."/>
            <person name="Cuomo C.A."/>
        </authorList>
    </citation>
    <scope>NUCLEOTIDE SEQUENCE [LARGE SCALE GENOMIC DNA]</scope>
    <source>
        <strain evidence="3">ATCC MYA-826 / Pb01</strain>
    </source>
</reference>
<dbReference type="EMBL" id="KN294002">
    <property type="protein sequence ID" value="KGQ01434.1"/>
    <property type="molecule type" value="Genomic_DNA"/>
</dbReference>
<dbReference type="KEGG" id="pbl:PAAG_11901"/>
<dbReference type="AlphaFoldDB" id="A0A0A2VKL2"/>
<feature type="region of interest" description="Disordered" evidence="1">
    <location>
        <begin position="1"/>
        <end position="24"/>
    </location>
</feature>
<dbReference type="InterPro" id="IPR053720">
    <property type="entry name" value="Psm_Assembly_Chaperone"/>
</dbReference>
<proteinExistence type="predicted"/>
<dbReference type="PANTHER" id="PTHR31051">
    <property type="entry name" value="PROTEASOME ASSEMBLY CHAPERONE 3"/>
    <property type="match status" value="1"/>
</dbReference>
<dbReference type="GeneID" id="26970742"/>
<evidence type="ECO:0000313" key="2">
    <source>
        <dbReference type="EMBL" id="KGQ01434.1"/>
    </source>
</evidence>
<dbReference type="RefSeq" id="XP_015702956.1">
    <property type="nucleotide sequence ID" value="XM_015847468.1"/>
</dbReference>
<dbReference type="VEuPathDB" id="FungiDB:PAAG_11901"/>
<sequence>MSAILIPPNDQLEAMTKSAGPLPDQTGLPFPASIKQASAVLGGVLTDVMSVSFSDKILVTTSQNGKLGQWLHVPLENTNPGTDGYHSHSDPSEDGLLPLPNLTATSVLGARGTHRETIGQLYACQIASLIVTKNPNERRLLVVGLGIEEAELDRDIFFGVIDLVLKCI</sequence>
<dbReference type="OrthoDB" id="5593278at2759"/>
<dbReference type="Proteomes" id="UP000002059">
    <property type="component" value="Partially assembled WGS sequence"/>
</dbReference>
<organism evidence="2 3">
    <name type="scientific">Paracoccidioides lutzii (strain ATCC MYA-826 / Pb01)</name>
    <name type="common">Paracoccidioides brasiliensis</name>
    <dbReference type="NCBI Taxonomy" id="502779"/>
    <lineage>
        <taxon>Eukaryota</taxon>
        <taxon>Fungi</taxon>
        <taxon>Dikarya</taxon>
        <taxon>Ascomycota</taxon>
        <taxon>Pezizomycotina</taxon>
        <taxon>Eurotiomycetes</taxon>
        <taxon>Eurotiomycetidae</taxon>
        <taxon>Onygenales</taxon>
        <taxon>Ajellomycetaceae</taxon>
        <taxon>Paracoccidioides</taxon>
    </lineage>
</organism>
<keyword evidence="3" id="KW-1185">Reference proteome</keyword>
<dbReference type="PANTHER" id="PTHR31051:SF1">
    <property type="entry name" value="PROTEASOME ASSEMBLY CHAPERONE 3"/>
    <property type="match status" value="1"/>
</dbReference>
<name>A0A0A2VKL2_PARBA</name>
<dbReference type="InterPro" id="IPR018788">
    <property type="entry name" value="Proteasome_assmbl_chp_3"/>
</dbReference>
<accession>A0A0A2VKL2</accession>
<gene>
    <name evidence="2" type="ORF">PAAG_11901</name>
</gene>
<dbReference type="STRING" id="502779.A0A0A2VKL2"/>
<dbReference type="OMA" id="WLHVPME"/>
<evidence type="ECO:0000313" key="3">
    <source>
        <dbReference type="Proteomes" id="UP000002059"/>
    </source>
</evidence>
<dbReference type="HOGENOM" id="CLU_138059_0_0_1"/>
<dbReference type="Gene3D" id="3.30.230.90">
    <property type="match status" value="1"/>
</dbReference>